<dbReference type="SUPFAM" id="SSF51182">
    <property type="entry name" value="RmlC-like cupins"/>
    <property type="match status" value="1"/>
</dbReference>
<accession>A0ABQ6CJ99</accession>
<organism evidence="5 6">
    <name type="scientific">Labrys miyagiensis</name>
    <dbReference type="NCBI Taxonomy" id="346912"/>
    <lineage>
        <taxon>Bacteria</taxon>
        <taxon>Pseudomonadati</taxon>
        <taxon>Pseudomonadota</taxon>
        <taxon>Alphaproteobacteria</taxon>
        <taxon>Hyphomicrobiales</taxon>
        <taxon>Xanthobacteraceae</taxon>
        <taxon>Labrys</taxon>
    </lineage>
</organism>
<dbReference type="Pfam" id="PF02678">
    <property type="entry name" value="Pirin"/>
    <property type="match status" value="1"/>
</dbReference>
<dbReference type="Gene3D" id="2.60.120.10">
    <property type="entry name" value="Jelly Rolls"/>
    <property type="match status" value="2"/>
</dbReference>
<proteinExistence type="inferred from homology"/>
<evidence type="ECO:0000313" key="5">
    <source>
        <dbReference type="EMBL" id="GLS19965.1"/>
    </source>
</evidence>
<feature type="domain" description="Quercetin 2,3-dioxygenase C-terminal cupin" evidence="4">
    <location>
        <begin position="146"/>
        <end position="229"/>
    </location>
</feature>
<dbReference type="PANTHER" id="PTHR43212">
    <property type="entry name" value="QUERCETIN 2,3-DIOXYGENASE"/>
    <property type="match status" value="1"/>
</dbReference>
<dbReference type="RefSeq" id="WP_284313036.1">
    <property type="nucleotide sequence ID" value="NZ_BSPC01000026.1"/>
</dbReference>
<dbReference type="CDD" id="cd02910">
    <property type="entry name" value="cupin_Yhhw_N"/>
    <property type="match status" value="1"/>
</dbReference>
<dbReference type="PIRSF" id="PIRSF006232">
    <property type="entry name" value="Pirin"/>
    <property type="match status" value="1"/>
</dbReference>
<keyword evidence="6" id="KW-1185">Reference proteome</keyword>
<dbReference type="EMBL" id="BSPC01000026">
    <property type="protein sequence ID" value="GLS19965.1"/>
    <property type="molecule type" value="Genomic_DNA"/>
</dbReference>
<dbReference type="Proteomes" id="UP001156882">
    <property type="component" value="Unassembled WGS sequence"/>
</dbReference>
<dbReference type="Pfam" id="PF17954">
    <property type="entry name" value="Pirin_C_2"/>
    <property type="match status" value="1"/>
</dbReference>
<gene>
    <name evidence="5" type="ORF">GCM10007874_29820</name>
</gene>
<dbReference type="InterPro" id="IPR014710">
    <property type="entry name" value="RmlC-like_jellyroll"/>
</dbReference>
<evidence type="ECO:0000256" key="2">
    <source>
        <dbReference type="RuleBase" id="RU003457"/>
    </source>
</evidence>
<sequence length="236" mass="25376">MLELRSRDEIAGADIGWLKARHHFAIGSHGNPAHGPVGSLYVWNDDEIAPHSGFPLHHHANVEIITYVREGVITHEDSLGNRGRTVAGDVQVMSAGTGIRHSERNEELVPTRIFQIWIHPRERDGAPRWGSKPFPRSDRSGRFIALASGNAIDGALPIRANADVYGAVLLAGTTTEFALHAGGSAYLVPATGSILVNDERVEAGEGIAVLEEGVIRIEAVGDAEVVLVETGALRDR</sequence>
<comment type="similarity">
    <text evidence="1 2">Belongs to the pirin family.</text>
</comment>
<dbReference type="InterPro" id="IPR011051">
    <property type="entry name" value="RmlC_Cupin_sf"/>
</dbReference>
<feature type="domain" description="Pirin N-terminal" evidence="3">
    <location>
        <begin position="12"/>
        <end position="118"/>
    </location>
</feature>
<reference evidence="6" key="1">
    <citation type="journal article" date="2019" name="Int. J. Syst. Evol. Microbiol.">
        <title>The Global Catalogue of Microorganisms (GCM) 10K type strain sequencing project: providing services to taxonomists for standard genome sequencing and annotation.</title>
        <authorList>
            <consortium name="The Broad Institute Genomics Platform"/>
            <consortium name="The Broad Institute Genome Sequencing Center for Infectious Disease"/>
            <person name="Wu L."/>
            <person name="Ma J."/>
        </authorList>
    </citation>
    <scope>NUCLEOTIDE SEQUENCE [LARGE SCALE GENOMIC DNA]</scope>
    <source>
        <strain evidence="6">NBRC 101365</strain>
    </source>
</reference>
<dbReference type="InterPro" id="IPR003829">
    <property type="entry name" value="Pirin_N_dom"/>
</dbReference>
<name>A0ABQ6CJ99_9HYPH</name>
<dbReference type="InterPro" id="IPR041602">
    <property type="entry name" value="Quercetinase_C"/>
</dbReference>
<evidence type="ECO:0000313" key="6">
    <source>
        <dbReference type="Proteomes" id="UP001156882"/>
    </source>
</evidence>
<dbReference type="InterPro" id="IPR012093">
    <property type="entry name" value="Pirin"/>
</dbReference>
<dbReference type="PANTHER" id="PTHR43212:SF3">
    <property type="entry name" value="QUERCETIN 2,3-DIOXYGENASE"/>
    <property type="match status" value="1"/>
</dbReference>
<evidence type="ECO:0000259" key="4">
    <source>
        <dbReference type="Pfam" id="PF17954"/>
    </source>
</evidence>
<evidence type="ECO:0000259" key="3">
    <source>
        <dbReference type="Pfam" id="PF02678"/>
    </source>
</evidence>
<evidence type="ECO:0000256" key="1">
    <source>
        <dbReference type="ARBA" id="ARBA00008416"/>
    </source>
</evidence>
<protein>
    <submittedName>
        <fullName evidence="5">Pirin-like protein</fullName>
    </submittedName>
</protein>
<comment type="caution">
    <text evidence="5">The sequence shown here is derived from an EMBL/GenBank/DDBJ whole genome shotgun (WGS) entry which is preliminary data.</text>
</comment>